<organism evidence="8 9">
    <name type="scientific">Orchesella dallaii</name>
    <dbReference type="NCBI Taxonomy" id="48710"/>
    <lineage>
        <taxon>Eukaryota</taxon>
        <taxon>Metazoa</taxon>
        <taxon>Ecdysozoa</taxon>
        <taxon>Arthropoda</taxon>
        <taxon>Hexapoda</taxon>
        <taxon>Collembola</taxon>
        <taxon>Entomobryomorpha</taxon>
        <taxon>Entomobryoidea</taxon>
        <taxon>Orchesellidae</taxon>
        <taxon>Orchesellinae</taxon>
        <taxon>Orchesella</taxon>
    </lineage>
</organism>
<keyword evidence="4 5" id="KW-0720">Serine protease</keyword>
<keyword evidence="9" id="KW-1185">Reference proteome</keyword>
<gene>
    <name evidence="8" type="ORF">ODALV1_LOCUS2609</name>
</gene>
<dbReference type="InterPro" id="IPR023828">
    <property type="entry name" value="Peptidase_S8_Ser-AS"/>
</dbReference>
<keyword evidence="3 5" id="KW-0378">Hydrolase</keyword>
<feature type="active site" description="Charge relay system" evidence="5">
    <location>
        <position position="196"/>
    </location>
</feature>
<feature type="signal peptide" evidence="6">
    <location>
        <begin position="1"/>
        <end position="21"/>
    </location>
</feature>
<dbReference type="InterPro" id="IPR036852">
    <property type="entry name" value="Peptidase_S8/S53_dom_sf"/>
</dbReference>
<evidence type="ECO:0000313" key="9">
    <source>
        <dbReference type="Proteomes" id="UP001642540"/>
    </source>
</evidence>
<dbReference type="InterPro" id="IPR050131">
    <property type="entry name" value="Peptidase_S8_subtilisin-like"/>
</dbReference>
<feature type="active site" description="Charge relay system" evidence="5">
    <location>
        <position position="233"/>
    </location>
</feature>
<protein>
    <recommendedName>
        <fullName evidence="7">Peptidase S8/S53 domain-containing protein</fullName>
    </recommendedName>
</protein>
<dbReference type="PROSITE" id="PS00138">
    <property type="entry name" value="SUBTILASE_SER"/>
    <property type="match status" value="1"/>
</dbReference>
<evidence type="ECO:0000256" key="5">
    <source>
        <dbReference type="PROSITE-ProRule" id="PRU01240"/>
    </source>
</evidence>
<dbReference type="PANTHER" id="PTHR43806">
    <property type="entry name" value="PEPTIDASE S8"/>
    <property type="match status" value="1"/>
</dbReference>
<keyword evidence="6" id="KW-0732">Signal</keyword>
<dbReference type="PANTHER" id="PTHR43806:SF67">
    <property type="entry name" value="EGF-LIKE DOMAIN-CONTAINING PROTEIN"/>
    <property type="match status" value="1"/>
</dbReference>
<comment type="caution">
    <text evidence="8">The sequence shown here is derived from an EMBL/GenBank/DDBJ whole genome shotgun (WGS) entry which is preliminary data.</text>
</comment>
<dbReference type="Pfam" id="PF00082">
    <property type="entry name" value="Peptidase_S8"/>
    <property type="match status" value="1"/>
</dbReference>
<comment type="similarity">
    <text evidence="1 5">Belongs to the peptidase S8 family.</text>
</comment>
<dbReference type="PRINTS" id="PR00723">
    <property type="entry name" value="SUBTILISIN"/>
</dbReference>
<evidence type="ECO:0000259" key="7">
    <source>
        <dbReference type="Pfam" id="PF00082"/>
    </source>
</evidence>
<evidence type="ECO:0000313" key="8">
    <source>
        <dbReference type="EMBL" id="CAL8073409.1"/>
    </source>
</evidence>
<evidence type="ECO:0000256" key="4">
    <source>
        <dbReference type="ARBA" id="ARBA00022825"/>
    </source>
</evidence>
<feature type="active site" description="Charge relay system" evidence="5">
    <location>
        <position position="403"/>
    </location>
</feature>
<proteinExistence type="inferred from homology"/>
<name>A0ABP1PS73_9HEXA</name>
<reference evidence="8 9" key="1">
    <citation type="submission" date="2024-08" db="EMBL/GenBank/DDBJ databases">
        <authorList>
            <person name="Cucini C."/>
            <person name="Frati F."/>
        </authorList>
    </citation>
    <scope>NUCLEOTIDE SEQUENCE [LARGE SCALE GENOMIC DNA]</scope>
</reference>
<evidence type="ECO:0000256" key="3">
    <source>
        <dbReference type="ARBA" id="ARBA00022801"/>
    </source>
</evidence>
<evidence type="ECO:0000256" key="6">
    <source>
        <dbReference type="SAM" id="SignalP"/>
    </source>
</evidence>
<sequence length="482" mass="52671">MFKLKSITIITTIFFIGATVAAPPASLSGSSTSKISSELQSRLQDGKRVNVFIQMSSRTSQVLQTVTQSSFISRAQRLNSIHHLLVRHADQTQKQLLDYMASLASTTQVEFKSFWITNQIYVREAELSLIENLSRFPDVESIFEEPHAHIFEPEEKKMITRRSDDDIEWGVRRIQAPEAWAELGKSDVEIRVGTLDTGVRSTHEALRDNFMGEYGWFDATRAASLTPTDNMGHGTHSTATIVGSKGVGVAPFAKWMSCRGCPTLGCDMNALLTCGQFFMCPTLADGSEPDCSKAPHLISNSWSAGQGQTWFNEVIDAWHAALIIPVFSIGNNGSYFCNSANYPGDYNVISVGSTDENEVLSWFSSVGPTLHGNLKPEVVAPGHDILSATHTADDAYELMSGTSFACPHVSGLVALLLSRNPNLTFGEAKDILIRNTDKNLGSTGRVCGGIPDTEYPNHVFGNGRANALKSVRALAVQMKQRS</sequence>
<keyword evidence="2 5" id="KW-0645">Protease</keyword>
<dbReference type="Gene3D" id="3.40.50.200">
    <property type="entry name" value="Peptidase S8/S53 domain"/>
    <property type="match status" value="1"/>
</dbReference>
<feature type="chain" id="PRO_5045476952" description="Peptidase S8/S53 domain-containing protein" evidence="6">
    <location>
        <begin position="22"/>
        <end position="482"/>
    </location>
</feature>
<evidence type="ECO:0000256" key="1">
    <source>
        <dbReference type="ARBA" id="ARBA00011073"/>
    </source>
</evidence>
<dbReference type="PROSITE" id="PS51892">
    <property type="entry name" value="SUBTILASE"/>
    <property type="match status" value="1"/>
</dbReference>
<dbReference type="EMBL" id="CAXLJM020000007">
    <property type="protein sequence ID" value="CAL8073409.1"/>
    <property type="molecule type" value="Genomic_DNA"/>
</dbReference>
<accession>A0ABP1PS73</accession>
<dbReference type="SUPFAM" id="SSF52743">
    <property type="entry name" value="Subtilisin-like"/>
    <property type="match status" value="1"/>
</dbReference>
<evidence type="ECO:0000256" key="2">
    <source>
        <dbReference type="ARBA" id="ARBA00022670"/>
    </source>
</evidence>
<feature type="domain" description="Peptidase S8/S53" evidence="7">
    <location>
        <begin position="190"/>
        <end position="439"/>
    </location>
</feature>
<dbReference type="Proteomes" id="UP001642540">
    <property type="component" value="Unassembled WGS sequence"/>
</dbReference>
<dbReference type="InterPro" id="IPR015500">
    <property type="entry name" value="Peptidase_S8_subtilisin-rel"/>
</dbReference>
<dbReference type="InterPro" id="IPR000209">
    <property type="entry name" value="Peptidase_S8/S53_dom"/>
</dbReference>